<dbReference type="InterPro" id="IPR017930">
    <property type="entry name" value="Myb_dom"/>
</dbReference>
<comment type="caution">
    <text evidence="10">The sequence shown here is derived from an EMBL/GenBank/DDBJ whole genome shotgun (WGS) entry which is preliminary data.</text>
</comment>
<dbReference type="PANTHER" id="PTHR47997:SF75">
    <property type="entry name" value="MYB DOMAIN PROTEIN 55"/>
    <property type="match status" value="1"/>
</dbReference>
<evidence type="ECO:0000259" key="8">
    <source>
        <dbReference type="PROSITE" id="PS50090"/>
    </source>
</evidence>
<keyword evidence="3" id="KW-0805">Transcription regulation</keyword>
<dbReference type="InterPro" id="IPR051953">
    <property type="entry name" value="Plant_SW-associated_TFs"/>
</dbReference>
<evidence type="ECO:0000313" key="10">
    <source>
        <dbReference type="EMBL" id="KAH9328107.1"/>
    </source>
</evidence>
<reference evidence="10 11" key="1">
    <citation type="journal article" date="2021" name="Nat. Plants">
        <title>The Taxus genome provides insights into paclitaxel biosynthesis.</title>
        <authorList>
            <person name="Xiong X."/>
            <person name="Gou J."/>
            <person name="Liao Q."/>
            <person name="Li Y."/>
            <person name="Zhou Q."/>
            <person name="Bi G."/>
            <person name="Li C."/>
            <person name="Du R."/>
            <person name="Wang X."/>
            <person name="Sun T."/>
            <person name="Guo L."/>
            <person name="Liang H."/>
            <person name="Lu P."/>
            <person name="Wu Y."/>
            <person name="Zhang Z."/>
            <person name="Ro D.K."/>
            <person name="Shang Y."/>
            <person name="Huang S."/>
            <person name="Yan J."/>
        </authorList>
    </citation>
    <scope>NUCLEOTIDE SEQUENCE [LARGE SCALE GENOMIC DNA]</scope>
    <source>
        <strain evidence="10">Ta-2019</strain>
    </source>
</reference>
<dbReference type="SUPFAM" id="SSF46689">
    <property type="entry name" value="Homeodomain-like"/>
    <property type="match status" value="1"/>
</dbReference>
<evidence type="ECO:0000256" key="4">
    <source>
        <dbReference type="ARBA" id="ARBA00023125"/>
    </source>
</evidence>
<evidence type="ECO:0000256" key="1">
    <source>
        <dbReference type="ARBA" id="ARBA00004123"/>
    </source>
</evidence>
<dbReference type="Gene3D" id="1.10.10.60">
    <property type="entry name" value="Homeodomain-like"/>
    <property type="match status" value="2"/>
</dbReference>
<organism evidence="10 11">
    <name type="scientific">Taxus chinensis</name>
    <name type="common">Chinese yew</name>
    <name type="synonym">Taxus wallichiana var. chinensis</name>
    <dbReference type="NCBI Taxonomy" id="29808"/>
    <lineage>
        <taxon>Eukaryota</taxon>
        <taxon>Viridiplantae</taxon>
        <taxon>Streptophyta</taxon>
        <taxon>Embryophyta</taxon>
        <taxon>Tracheophyta</taxon>
        <taxon>Spermatophyta</taxon>
        <taxon>Pinopsida</taxon>
        <taxon>Pinidae</taxon>
        <taxon>Conifers II</taxon>
        <taxon>Cupressales</taxon>
        <taxon>Taxaceae</taxon>
        <taxon>Taxus</taxon>
    </lineage>
</organism>
<dbReference type="Proteomes" id="UP000824469">
    <property type="component" value="Unassembled WGS sequence"/>
</dbReference>
<evidence type="ECO:0000259" key="9">
    <source>
        <dbReference type="PROSITE" id="PS51294"/>
    </source>
</evidence>
<keyword evidence="5" id="KW-0010">Activator</keyword>
<name>A0AA38GS96_TAXCH</name>
<keyword evidence="6" id="KW-0804">Transcription</keyword>
<evidence type="ECO:0000256" key="5">
    <source>
        <dbReference type="ARBA" id="ARBA00023159"/>
    </source>
</evidence>
<keyword evidence="2" id="KW-0677">Repeat</keyword>
<evidence type="ECO:0000256" key="2">
    <source>
        <dbReference type="ARBA" id="ARBA00022737"/>
    </source>
</evidence>
<keyword evidence="7" id="KW-0539">Nucleus</keyword>
<dbReference type="InterPro" id="IPR001005">
    <property type="entry name" value="SANT/Myb"/>
</dbReference>
<feature type="domain" description="Myb-like" evidence="8">
    <location>
        <begin position="59"/>
        <end position="109"/>
    </location>
</feature>
<dbReference type="PROSITE" id="PS50090">
    <property type="entry name" value="MYB_LIKE"/>
    <property type="match status" value="2"/>
</dbReference>
<dbReference type="PANTHER" id="PTHR47997">
    <property type="entry name" value="MYB DOMAIN PROTEIN 55"/>
    <property type="match status" value="1"/>
</dbReference>
<feature type="non-terminal residue" evidence="10">
    <location>
        <position position="271"/>
    </location>
</feature>
<feature type="domain" description="Myb-like" evidence="8">
    <location>
        <begin position="6"/>
        <end position="58"/>
    </location>
</feature>
<dbReference type="EMBL" id="JAHRHJ020000001">
    <property type="protein sequence ID" value="KAH9328107.1"/>
    <property type="molecule type" value="Genomic_DNA"/>
</dbReference>
<dbReference type="InterPro" id="IPR009057">
    <property type="entry name" value="Homeodomain-like_sf"/>
</dbReference>
<dbReference type="AlphaFoldDB" id="A0AA38GS96"/>
<dbReference type="GO" id="GO:0003677">
    <property type="term" value="F:DNA binding"/>
    <property type="evidence" value="ECO:0007669"/>
    <property type="project" value="UniProtKB-KW"/>
</dbReference>
<keyword evidence="4" id="KW-0238">DNA-binding</keyword>
<comment type="subcellular location">
    <subcellularLocation>
        <location evidence="1">Nucleus</location>
    </subcellularLocation>
</comment>
<evidence type="ECO:0000256" key="6">
    <source>
        <dbReference type="ARBA" id="ARBA00023163"/>
    </source>
</evidence>
<dbReference type="Pfam" id="PF00249">
    <property type="entry name" value="Myb_DNA-binding"/>
    <property type="match status" value="2"/>
</dbReference>
<sequence>SICCGQRKQKKGLWSPEEDNKLTAYFANHGRAYWSQVPKLAGLQRCGKSCRRRWINYLRPGIKRGAFSMFEESFIIEAHSLVGNRWSMIAKLLPGRTDNEIKNFWNSYIKKKLINMGVNPDNHIPADSVADSKINKLFTAYNKDIYSENDTQNFSNPVMQTDLRTVNPVTGKESRYPIWNFDEVAAVNELLGQKDDTYHLTVLSESEKDLSRYMEAEMSVSSEVGIRTQAEGDTGKTLCWEELGDLCETLNWEELPALIEEKEFTTLSSGH</sequence>
<evidence type="ECO:0000256" key="7">
    <source>
        <dbReference type="ARBA" id="ARBA00023242"/>
    </source>
</evidence>
<proteinExistence type="predicted"/>
<dbReference type="CDD" id="cd00167">
    <property type="entry name" value="SANT"/>
    <property type="match status" value="2"/>
</dbReference>
<keyword evidence="11" id="KW-1185">Reference proteome</keyword>
<accession>A0AA38GS96</accession>
<dbReference type="GO" id="GO:0005634">
    <property type="term" value="C:nucleus"/>
    <property type="evidence" value="ECO:0007669"/>
    <property type="project" value="UniProtKB-SubCell"/>
</dbReference>
<evidence type="ECO:0000256" key="3">
    <source>
        <dbReference type="ARBA" id="ARBA00023015"/>
    </source>
</evidence>
<protein>
    <submittedName>
        <fullName evidence="10">Uncharacterized protein</fullName>
    </submittedName>
</protein>
<gene>
    <name evidence="10" type="ORF">KI387_000215</name>
</gene>
<dbReference type="PROSITE" id="PS51294">
    <property type="entry name" value="HTH_MYB"/>
    <property type="match status" value="2"/>
</dbReference>
<dbReference type="SMART" id="SM00717">
    <property type="entry name" value="SANT"/>
    <property type="match status" value="2"/>
</dbReference>
<dbReference type="GO" id="GO:0045893">
    <property type="term" value="P:positive regulation of DNA-templated transcription"/>
    <property type="evidence" value="ECO:0007669"/>
    <property type="project" value="UniProtKB-ARBA"/>
</dbReference>
<evidence type="ECO:0000313" key="11">
    <source>
        <dbReference type="Proteomes" id="UP000824469"/>
    </source>
</evidence>
<feature type="domain" description="HTH myb-type" evidence="9">
    <location>
        <begin position="59"/>
        <end position="113"/>
    </location>
</feature>
<feature type="domain" description="HTH myb-type" evidence="9">
    <location>
        <begin position="6"/>
        <end position="58"/>
    </location>
</feature>
<dbReference type="FunFam" id="1.10.10.60:FF:000077">
    <property type="entry name" value="MYB transcription factor"/>
    <property type="match status" value="1"/>
</dbReference>